<dbReference type="KEGG" id="foc:113211684"/>
<evidence type="ECO:0000256" key="1">
    <source>
        <dbReference type="SAM" id="Phobius"/>
    </source>
</evidence>
<feature type="transmembrane region" description="Helical" evidence="1">
    <location>
        <begin position="21"/>
        <end position="44"/>
    </location>
</feature>
<dbReference type="InterPro" id="IPR031720">
    <property type="entry name" value="DUF4728"/>
</dbReference>
<keyword evidence="2" id="KW-1185">Reference proteome</keyword>
<reference evidence="3" key="2">
    <citation type="submission" date="2025-08" db="UniProtKB">
        <authorList>
            <consortium name="RefSeq"/>
        </authorList>
    </citation>
    <scope>IDENTIFICATION</scope>
    <source>
        <tissue evidence="3">Whole organism</tissue>
    </source>
</reference>
<sequence>MISTYSTLDRGTSHFRIRRNAIIAGLYTGLMSIVVAIFCGWRLVVNARQKESLQDVYWGVQVSYLANLGCQVATLFFSTILIAAVNKENAPMIVPWVIGTIAFLAMEAVGTVYSNVLRDHVNHEFDTLCKIEASFLICRGAIDCLALYAVLRVYRALRTGVRFSGPEQVEL</sequence>
<dbReference type="GeneID" id="113211684"/>
<accession>A0A9C6WYD0</accession>
<feature type="transmembrane region" description="Helical" evidence="1">
    <location>
        <begin position="92"/>
        <end position="113"/>
    </location>
</feature>
<evidence type="ECO:0000313" key="3">
    <source>
        <dbReference type="RefSeq" id="XP_052121128.1"/>
    </source>
</evidence>
<dbReference type="PANTHER" id="PTHR36694">
    <property type="entry name" value="PASIFLORA 1, ISOFORM A-RELATED"/>
    <property type="match status" value="1"/>
</dbReference>
<organism evidence="2 3">
    <name type="scientific">Frankliniella occidentalis</name>
    <name type="common">Western flower thrips</name>
    <name type="synonym">Euthrips occidentalis</name>
    <dbReference type="NCBI Taxonomy" id="133901"/>
    <lineage>
        <taxon>Eukaryota</taxon>
        <taxon>Metazoa</taxon>
        <taxon>Ecdysozoa</taxon>
        <taxon>Arthropoda</taxon>
        <taxon>Hexapoda</taxon>
        <taxon>Insecta</taxon>
        <taxon>Pterygota</taxon>
        <taxon>Neoptera</taxon>
        <taxon>Paraneoptera</taxon>
        <taxon>Thysanoptera</taxon>
        <taxon>Terebrantia</taxon>
        <taxon>Thripoidea</taxon>
        <taxon>Thripidae</taxon>
        <taxon>Frankliniella</taxon>
    </lineage>
</organism>
<name>A0A9C6WYD0_FRAOC</name>
<feature type="transmembrane region" description="Helical" evidence="1">
    <location>
        <begin position="64"/>
        <end position="85"/>
    </location>
</feature>
<dbReference type="Pfam" id="PF15860">
    <property type="entry name" value="DUF4728"/>
    <property type="match status" value="1"/>
</dbReference>
<evidence type="ECO:0000313" key="2">
    <source>
        <dbReference type="Proteomes" id="UP000504606"/>
    </source>
</evidence>
<protein>
    <submittedName>
        <fullName evidence="3">Uncharacterized protein LOC113211684</fullName>
    </submittedName>
</protein>
<gene>
    <name evidence="3" type="primary">LOC113211684</name>
</gene>
<keyword evidence="1" id="KW-1133">Transmembrane helix</keyword>
<reference evidence="3" key="1">
    <citation type="journal article" date="2018" name="Proc. Natl. Acad. Sci. U.S.A.">
        <title>Phylogenomics and the evolution of hemipteroid insects.</title>
        <authorList>
            <person name="Johnson K.P."/>
            <person name="Dietrich C.H."/>
            <person name="Friedrich F."/>
            <person name="Beutel R.G."/>
            <person name="Wipfler B."/>
            <person name="Peters R.S."/>
            <person name="Allen J.M."/>
            <person name="Petersen M."/>
            <person name="Donath A."/>
            <person name="Walden K.K."/>
            <person name="Kozlov A.M."/>
            <person name="Podsiadlowski L."/>
            <person name="Mayer C."/>
            <person name="Meusemann K."/>
            <person name="Vasilikopoulos A."/>
            <person name="Waterhouse R.M."/>
            <person name="Cameron S.L."/>
            <person name="Weirauch C."/>
            <person name="Swanson D.R."/>
            <person name="Percy D.M."/>
            <person name="Hardy N.B."/>
            <person name="Terry I."/>
            <person name="Liu S."/>
            <person name="Zhou X."/>
            <person name="Misof B."/>
            <person name="Robertson H.M."/>
            <person name="Yoshizawa K."/>
        </authorList>
    </citation>
    <scope>NUCLEOTIDE SEQUENCE</scope>
    <source>
        <tissue evidence="3">Whole organism</tissue>
    </source>
</reference>
<dbReference type="RefSeq" id="XP_052121128.1">
    <property type="nucleotide sequence ID" value="XM_052265168.1"/>
</dbReference>
<dbReference type="OrthoDB" id="8173727at2759"/>
<feature type="transmembrane region" description="Helical" evidence="1">
    <location>
        <begin position="133"/>
        <end position="154"/>
    </location>
</feature>
<keyword evidence="1" id="KW-0812">Transmembrane</keyword>
<dbReference type="AlphaFoldDB" id="A0A9C6WYD0"/>
<keyword evidence="1" id="KW-0472">Membrane</keyword>
<dbReference type="PANTHER" id="PTHR36694:SF10">
    <property type="entry name" value="MARVEL DOMAIN-CONTAINING PROTEIN"/>
    <property type="match status" value="1"/>
</dbReference>
<proteinExistence type="predicted"/>
<dbReference type="Proteomes" id="UP000504606">
    <property type="component" value="Unplaced"/>
</dbReference>